<gene>
    <name evidence="1" type="ORF">MELIAE_LOCUS3893</name>
</gene>
<dbReference type="Proteomes" id="UP001154078">
    <property type="component" value="Chromosome 2"/>
</dbReference>
<organism evidence="1 2">
    <name type="scientific">Brassicogethes aeneus</name>
    <name type="common">Rape pollen beetle</name>
    <name type="synonym">Meligethes aeneus</name>
    <dbReference type="NCBI Taxonomy" id="1431903"/>
    <lineage>
        <taxon>Eukaryota</taxon>
        <taxon>Metazoa</taxon>
        <taxon>Ecdysozoa</taxon>
        <taxon>Arthropoda</taxon>
        <taxon>Hexapoda</taxon>
        <taxon>Insecta</taxon>
        <taxon>Pterygota</taxon>
        <taxon>Neoptera</taxon>
        <taxon>Endopterygota</taxon>
        <taxon>Coleoptera</taxon>
        <taxon>Polyphaga</taxon>
        <taxon>Cucujiformia</taxon>
        <taxon>Nitidulidae</taxon>
        <taxon>Meligethinae</taxon>
        <taxon>Brassicogethes</taxon>
    </lineage>
</organism>
<dbReference type="AlphaFoldDB" id="A0A9P0AZD6"/>
<keyword evidence="2" id="KW-1185">Reference proteome</keyword>
<proteinExistence type="predicted"/>
<reference evidence="1" key="1">
    <citation type="submission" date="2021-12" db="EMBL/GenBank/DDBJ databases">
        <authorList>
            <person name="King R."/>
        </authorList>
    </citation>
    <scope>NUCLEOTIDE SEQUENCE</scope>
</reference>
<accession>A0A9P0AZD6</accession>
<name>A0A9P0AZD6_BRAAE</name>
<evidence type="ECO:0000313" key="1">
    <source>
        <dbReference type="EMBL" id="CAH0551243.1"/>
    </source>
</evidence>
<sequence>MESNAIDKREELKEVDLGSTLEETSYDILNKMETFVYLNKTVIDHNIESNKTLIDNYINTHKTVIDHDIESNKTVIDNDIKPNETVIGHIEPNETEMKTDIM</sequence>
<protein>
    <submittedName>
        <fullName evidence="1">Uncharacterized protein</fullName>
    </submittedName>
</protein>
<dbReference type="EMBL" id="OV121133">
    <property type="protein sequence ID" value="CAH0551243.1"/>
    <property type="molecule type" value="Genomic_DNA"/>
</dbReference>
<evidence type="ECO:0000313" key="2">
    <source>
        <dbReference type="Proteomes" id="UP001154078"/>
    </source>
</evidence>